<feature type="transmembrane region" description="Helical" evidence="5">
    <location>
        <begin position="151"/>
        <end position="171"/>
    </location>
</feature>
<dbReference type="Pfam" id="PF12833">
    <property type="entry name" value="HTH_18"/>
    <property type="match status" value="1"/>
</dbReference>
<feature type="transmembrane region" description="Helical" evidence="5">
    <location>
        <begin position="223"/>
        <end position="243"/>
    </location>
</feature>
<dbReference type="PROSITE" id="PS00041">
    <property type="entry name" value="HTH_ARAC_FAMILY_1"/>
    <property type="match status" value="1"/>
</dbReference>
<evidence type="ECO:0000256" key="2">
    <source>
        <dbReference type="ARBA" id="ARBA00023125"/>
    </source>
</evidence>
<keyword evidence="5" id="KW-0812">Transmembrane</keyword>
<dbReference type="InterPro" id="IPR018060">
    <property type="entry name" value="HTH_AraC"/>
</dbReference>
<dbReference type="GO" id="GO:0003700">
    <property type="term" value="F:DNA-binding transcription factor activity"/>
    <property type="evidence" value="ECO:0007669"/>
    <property type="project" value="InterPro"/>
</dbReference>
<reference evidence="7" key="1">
    <citation type="submission" date="2024-07" db="EMBL/GenBank/DDBJ databases">
        <title>Genome Analysis of a Potential Novel Vibrio Species Secreting pH- and Thermo-stable Alginate Lyase and its Application in Producing Alginate Oligosaccharides.</title>
        <authorList>
            <person name="Huang H."/>
            <person name="Bao K."/>
        </authorList>
    </citation>
    <scope>NUCLEOTIDE SEQUENCE</scope>
    <source>
        <strain evidence="7">HB236076</strain>
        <plasmid evidence="7">p-HB236076</plasmid>
    </source>
</reference>
<accession>A0AB39HJF2</accession>
<evidence type="ECO:0000256" key="3">
    <source>
        <dbReference type="ARBA" id="ARBA00023163"/>
    </source>
</evidence>
<keyword evidence="1" id="KW-0805">Transcription regulation</keyword>
<dbReference type="InterPro" id="IPR020449">
    <property type="entry name" value="Tscrpt_reg_AraC-type_HTH"/>
</dbReference>
<dbReference type="EMBL" id="CP162602">
    <property type="protein sequence ID" value="XDK26725.1"/>
    <property type="molecule type" value="Genomic_DNA"/>
</dbReference>
<gene>
    <name evidence="7" type="ORF">AB0763_17005</name>
</gene>
<dbReference type="PANTHER" id="PTHR43280:SF28">
    <property type="entry name" value="HTH-TYPE TRANSCRIPTIONAL ACTIVATOR RHAS"/>
    <property type="match status" value="1"/>
</dbReference>
<evidence type="ECO:0000313" key="7">
    <source>
        <dbReference type="EMBL" id="XDK26725.1"/>
    </source>
</evidence>
<dbReference type="SUPFAM" id="SSF46689">
    <property type="entry name" value="Homeodomain-like"/>
    <property type="match status" value="1"/>
</dbReference>
<keyword evidence="2" id="KW-0238">DNA-binding</keyword>
<dbReference type="InterPro" id="IPR018062">
    <property type="entry name" value="HTH_AraC-typ_CS"/>
</dbReference>
<feature type="region of interest" description="Disordered" evidence="4">
    <location>
        <begin position="383"/>
        <end position="411"/>
    </location>
</feature>
<feature type="compositionally biased region" description="Basic and acidic residues" evidence="4">
    <location>
        <begin position="391"/>
        <end position="411"/>
    </location>
</feature>
<dbReference type="Gene3D" id="1.10.10.60">
    <property type="entry name" value="Homeodomain-like"/>
    <property type="match status" value="1"/>
</dbReference>
<feature type="transmembrane region" description="Helical" evidence="5">
    <location>
        <begin position="96"/>
        <end position="116"/>
    </location>
</feature>
<protein>
    <submittedName>
        <fullName evidence="7">Helix-turn-helix domain-containing protein</fullName>
    </submittedName>
</protein>
<keyword evidence="5" id="KW-0472">Membrane</keyword>
<name>A0AB39HJF2_9VIBR</name>
<dbReference type="InterPro" id="IPR009057">
    <property type="entry name" value="Homeodomain-like_sf"/>
</dbReference>
<dbReference type="PANTHER" id="PTHR43280">
    <property type="entry name" value="ARAC-FAMILY TRANSCRIPTIONAL REGULATOR"/>
    <property type="match status" value="1"/>
</dbReference>
<sequence length="411" mass="46682">MSGFETLNWEISLLGLAWASMAMITFAIQRPPTHAQKILFPWLIVLSLPLIHSGLEFHHIDIGRFFYFTNPTLNLLHGPLLLLYLRALTQTSPPRLTTYAAHLLPTLVFYAMYLLMSHPSIMRPAPQFDTQAMLTFTANPFDPWFLPIMKHFGLINALIFLAYSVSALMVLHKHQQTILDYFAKLSWSRRLAWVYSLPATLGLLSVINLLYNLQDPVPDTLPVVRVQLLSFVFFIGLLTVFGARQQPVFSTHSLGDPTAATFKATHQQRHDNPTRQTPHHPTIAPQARAIVAHLQRTQAFTDSEFSLYQLAEQLNLPYRDVSRTINQGLGKNFYQLINELRLSKVKSLLELGEKGTIMSAAMACGFNSKSSFNRQFKQRYGVTPSQVQRQAKFDNQEKGDSATEEKVSRLK</sequence>
<evidence type="ECO:0000256" key="5">
    <source>
        <dbReference type="SAM" id="Phobius"/>
    </source>
</evidence>
<dbReference type="PRINTS" id="PR00032">
    <property type="entry name" value="HTHARAC"/>
</dbReference>
<dbReference type="PROSITE" id="PS01124">
    <property type="entry name" value="HTH_ARAC_FAMILY_2"/>
    <property type="match status" value="1"/>
</dbReference>
<dbReference type="KEGG" id="vih:AB0763_17005"/>
<feature type="transmembrane region" description="Helical" evidence="5">
    <location>
        <begin position="39"/>
        <end position="59"/>
    </location>
</feature>
<geneLocation type="plasmid" evidence="7">
    <name>p-HB236076</name>
</geneLocation>
<dbReference type="RefSeq" id="WP_306099638.1">
    <property type="nucleotide sequence ID" value="NZ_CP162602.1"/>
</dbReference>
<dbReference type="SMART" id="SM00342">
    <property type="entry name" value="HTH_ARAC"/>
    <property type="match status" value="1"/>
</dbReference>
<keyword evidence="3" id="KW-0804">Transcription</keyword>
<keyword evidence="7" id="KW-0614">Plasmid</keyword>
<keyword evidence="5" id="KW-1133">Transmembrane helix</keyword>
<evidence type="ECO:0000259" key="6">
    <source>
        <dbReference type="PROSITE" id="PS01124"/>
    </source>
</evidence>
<feature type="transmembrane region" description="Helical" evidence="5">
    <location>
        <begin position="6"/>
        <end position="27"/>
    </location>
</feature>
<evidence type="ECO:0000256" key="4">
    <source>
        <dbReference type="SAM" id="MobiDB-lite"/>
    </source>
</evidence>
<feature type="domain" description="HTH araC/xylS-type" evidence="6">
    <location>
        <begin position="288"/>
        <end position="390"/>
    </location>
</feature>
<dbReference type="AlphaFoldDB" id="A0AB39HJF2"/>
<feature type="transmembrane region" description="Helical" evidence="5">
    <location>
        <begin position="192"/>
        <end position="211"/>
    </location>
</feature>
<organism evidence="7">
    <name type="scientific">Vibrio sp. HB236076</name>
    <dbReference type="NCBI Taxonomy" id="3232307"/>
    <lineage>
        <taxon>Bacteria</taxon>
        <taxon>Pseudomonadati</taxon>
        <taxon>Pseudomonadota</taxon>
        <taxon>Gammaproteobacteria</taxon>
        <taxon>Vibrionales</taxon>
        <taxon>Vibrionaceae</taxon>
        <taxon>Vibrio</taxon>
    </lineage>
</organism>
<dbReference type="GO" id="GO:0043565">
    <property type="term" value="F:sequence-specific DNA binding"/>
    <property type="evidence" value="ECO:0007669"/>
    <property type="project" value="InterPro"/>
</dbReference>
<proteinExistence type="predicted"/>
<evidence type="ECO:0000256" key="1">
    <source>
        <dbReference type="ARBA" id="ARBA00023015"/>
    </source>
</evidence>